<evidence type="ECO:0000256" key="1">
    <source>
        <dbReference type="SAM" id="Phobius"/>
    </source>
</evidence>
<keyword evidence="3" id="KW-1185">Reference proteome</keyword>
<protein>
    <recommendedName>
        <fullName evidence="4">Heme exporter protein D</fullName>
    </recommendedName>
</protein>
<proteinExistence type="predicted"/>
<keyword evidence="1" id="KW-1133">Transmembrane helix</keyword>
<dbReference type="EMBL" id="JAVDUJ010000001">
    <property type="protein sequence ID" value="MDR6938678.1"/>
    <property type="molecule type" value="Genomic_DNA"/>
</dbReference>
<keyword evidence="1" id="KW-0812">Transmembrane</keyword>
<name>A0ABU1SZZ4_9ACTO</name>
<dbReference type="Proteomes" id="UP001266099">
    <property type="component" value="Unassembled WGS sequence"/>
</dbReference>
<dbReference type="RefSeq" id="WP_309954692.1">
    <property type="nucleotide sequence ID" value="NZ_JAVDUJ010000001.1"/>
</dbReference>
<evidence type="ECO:0000313" key="2">
    <source>
        <dbReference type="EMBL" id="MDR6938678.1"/>
    </source>
</evidence>
<comment type="caution">
    <text evidence="2">The sequence shown here is derived from an EMBL/GenBank/DDBJ whole genome shotgun (WGS) entry which is preliminary data.</text>
</comment>
<keyword evidence="1" id="KW-0472">Membrane</keyword>
<evidence type="ECO:0000313" key="3">
    <source>
        <dbReference type="Proteomes" id="UP001266099"/>
    </source>
</evidence>
<accession>A0ABU1SZZ4</accession>
<evidence type="ECO:0008006" key="4">
    <source>
        <dbReference type="Google" id="ProtNLM"/>
    </source>
</evidence>
<reference evidence="2 3" key="1">
    <citation type="submission" date="2023-07" db="EMBL/GenBank/DDBJ databases">
        <title>Sequencing the genomes of 1000 actinobacteria strains.</title>
        <authorList>
            <person name="Klenk H.-P."/>
        </authorList>
    </citation>
    <scope>NUCLEOTIDE SEQUENCE [LARGE SCALE GENOMIC DNA]</scope>
    <source>
        <strain evidence="2 3">DSM 15539</strain>
    </source>
</reference>
<gene>
    <name evidence="2" type="ORF">J2S36_000221</name>
</gene>
<feature type="transmembrane region" description="Helical" evidence="1">
    <location>
        <begin position="12"/>
        <end position="35"/>
    </location>
</feature>
<sequence length="54" mass="6253">MMNEACYEAALWANTVTLLWACVGVALGTLITNWFELRRLRKLREELAEKLNLN</sequence>
<organism evidence="2 3">
    <name type="scientific">Arcanobacterium hippocoleae</name>
    <dbReference type="NCBI Taxonomy" id="149017"/>
    <lineage>
        <taxon>Bacteria</taxon>
        <taxon>Bacillati</taxon>
        <taxon>Actinomycetota</taxon>
        <taxon>Actinomycetes</taxon>
        <taxon>Actinomycetales</taxon>
        <taxon>Actinomycetaceae</taxon>
        <taxon>Arcanobacterium</taxon>
    </lineage>
</organism>